<evidence type="ECO:0000313" key="1">
    <source>
        <dbReference type="EMBL" id="KEZ91011.1"/>
    </source>
</evidence>
<dbReference type="STRING" id="29354.IO98_06450"/>
<dbReference type="SMART" id="SM01149">
    <property type="entry name" value="DUF1237"/>
    <property type="match status" value="1"/>
</dbReference>
<keyword evidence="2" id="KW-1185">Reference proteome</keyword>
<sequence>MQDCYIPTGNEFVSLPTLDQNTASIESFTVLHMGYKGMLAFWGGESEPLIRPFVRAVSGDLLCDLRWKREYDWIPRFESTKDGICTEGIFLAPIGQKAFAIRLTIANHSDEEKEISCGFLGAWGKVTHSVNEDKTITGQRTVYRSGWNDGPVFDLSIGMPVMAFAPMAALPVAWEFEQGEEIRYKGTYDCLLKPGESVVLDTFWGVGFEEVSAATAAKELLRQSFDAVYKETLCWLSERRKTVGIPEVDSLLNRNLFFNFFYATGMTMDTEEVVMVTSRSPRYYVSAAYWDRDSLLWSFPSILKADPQYAKELLDYVFTRQIKQIGIHSRYIDGTVLEPGFELDELCAPLMALSRYVDATGEVSALQEGHIERGVKKILSILKTKRSDALHLYETFLQPTDDMRIYPYGTYNNVLTWRCLRDLGNLYRNLWPTETLKWLEEEVLSLFHGIRTHCIKEYQGKKIFAWSVDEDGNWDVYDEPPGSLELLPYFGFCDREDPVWQNTVEIIRSPDYQYSFAGKPFSDIGCPHAPHPWILSVANGLISGRKEASLDFLRRASMDNGIACESVDELTGECTTGAAFATCAGFLAYCLMEGLKEGDTEDDSV</sequence>
<dbReference type="PANTHER" id="PTHR31047:SF0">
    <property type="entry name" value="MEIOTICALLY UP-REGULATED GENE 157 PROTEIN"/>
    <property type="match status" value="1"/>
</dbReference>
<dbReference type="RefSeq" id="WP_038279180.1">
    <property type="nucleotide sequence ID" value="NZ_JPME01000008.1"/>
</dbReference>
<dbReference type="InterPro" id="IPR008313">
    <property type="entry name" value="GH125"/>
</dbReference>
<dbReference type="SUPFAM" id="SSF48208">
    <property type="entry name" value="Six-hairpin glycosidases"/>
    <property type="match status" value="1"/>
</dbReference>
<dbReference type="InterPro" id="IPR008928">
    <property type="entry name" value="6-hairpin_glycosidase_sf"/>
</dbReference>
<organism evidence="1 2">
    <name type="scientific">Lacrimispora celerecrescens</name>
    <dbReference type="NCBI Taxonomy" id="29354"/>
    <lineage>
        <taxon>Bacteria</taxon>
        <taxon>Bacillati</taxon>
        <taxon>Bacillota</taxon>
        <taxon>Clostridia</taxon>
        <taxon>Lachnospirales</taxon>
        <taxon>Lachnospiraceae</taxon>
        <taxon>Lacrimispora</taxon>
    </lineage>
</organism>
<protein>
    <recommendedName>
        <fullName evidence="3">Metal-independent alpha-mannosidase</fullName>
    </recommendedName>
</protein>
<evidence type="ECO:0000313" key="2">
    <source>
        <dbReference type="Proteomes" id="UP000028525"/>
    </source>
</evidence>
<dbReference type="Proteomes" id="UP000028525">
    <property type="component" value="Unassembled WGS sequence"/>
</dbReference>
<reference evidence="1 2" key="1">
    <citation type="submission" date="2014-07" db="EMBL/GenBank/DDBJ databases">
        <title>Draft genome of Clostridium celerecrescens 152B isolated from sediments associated with methane hydrate from Krishna Godavari basin.</title>
        <authorList>
            <person name="Honkalas V.S."/>
            <person name="Dabir A.P."/>
            <person name="Arora P."/>
            <person name="Dhakephalkar P.K."/>
        </authorList>
    </citation>
    <scope>NUCLEOTIDE SEQUENCE [LARGE SCALE GENOMIC DNA]</scope>
    <source>
        <strain evidence="1 2">152B</strain>
    </source>
</reference>
<dbReference type="Pfam" id="PF06824">
    <property type="entry name" value="Glyco_hydro_125"/>
    <property type="match status" value="1"/>
</dbReference>
<dbReference type="AlphaFoldDB" id="A0A084JPX7"/>
<proteinExistence type="predicted"/>
<accession>A0A084JPX7</accession>
<dbReference type="Gene3D" id="1.50.10.10">
    <property type="match status" value="1"/>
</dbReference>
<dbReference type="PANTHER" id="PTHR31047">
    <property type="entry name" value="MEIOTICALLY UP-REGULATED GENE 157 PROTEIN"/>
    <property type="match status" value="1"/>
</dbReference>
<evidence type="ECO:0008006" key="3">
    <source>
        <dbReference type="Google" id="ProtNLM"/>
    </source>
</evidence>
<dbReference type="InterPro" id="IPR012341">
    <property type="entry name" value="6hp_glycosidase-like_sf"/>
</dbReference>
<dbReference type="GO" id="GO:0005975">
    <property type="term" value="P:carbohydrate metabolic process"/>
    <property type="evidence" value="ECO:0007669"/>
    <property type="project" value="InterPro"/>
</dbReference>
<dbReference type="OrthoDB" id="181472at2"/>
<name>A0A084JPX7_9FIRM</name>
<dbReference type="EMBL" id="JPME01000008">
    <property type="protein sequence ID" value="KEZ91011.1"/>
    <property type="molecule type" value="Genomic_DNA"/>
</dbReference>
<gene>
    <name evidence="1" type="ORF">IO98_06450</name>
</gene>
<comment type="caution">
    <text evidence="1">The sequence shown here is derived from an EMBL/GenBank/DDBJ whole genome shotgun (WGS) entry which is preliminary data.</text>
</comment>